<dbReference type="Pfam" id="PF00294">
    <property type="entry name" value="PfkB"/>
    <property type="match status" value="1"/>
</dbReference>
<accession>A0AA50CT58</accession>
<sequence length="350" mass="37221">MTSGRRGILTAGTWCVDYNRTVSHWPGEDGLAELFEEERHGGGSGCNLAVDIKLLDPAIPVETIALVGDDDDGRFLMATATTAGIDTRQMRTTGGAATQFCDAFVSRATHRRTHIFHAGTGALLTPEHFDFSETRMRFLHLGLPGVHRILDSPWHDEPNGWVAVLKKARAAGLLTNMELASIEPSLMAALVAPCLPHLDYLIVNDVEIGAIAGIETARAGMSDRDACIRAAEAVMERGAMKLVAVHCPGFAIAVTRDGEHTILPSIAIPEREIKGANGAGDAFAAGMIYGLHEEWTISQSLQLAHAAAAASLRSVSTTGAIVPWRECLSLAKTWGVRAPGGDGQLPTGAY</sequence>
<proteinExistence type="predicted"/>
<dbReference type="InterPro" id="IPR029056">
    <property type="entry name" value="Ribokinase-like"/>
</dbReference>
<dbReference type="PANTHER" id="PTHR10584">
    <property type="entry name" value="SUGAR KINASE"/>
    <property type="match status" value="1"/>
</dbReference>
<gene>
    <name evidence="4" type="ORF">Q9313_19115</name>
</gene>
<name>A0AA50CT58_9HYPH</name>
<evidence type="ECO:0000259" key="3">
    <source>
        <dbReference type="Pfam" id="PF00294"/>
    </source>
</evidence>
<evidence type="ECO:0000256" key="1">
    <source>
        <dbReference type="ARBA" id="ARBA00022679"/>
    </source>
</evidence>
<evidence type="ECO:0000313" key="4">
    <source>
        <dbReference type="EMBL" id="WLS00183.1"/>
    </source>
</evidence>
<dbReference type="GO" id="GO:0016301">
    <property type="term" value="F:kinase activity"/>
    <property type="evidence" value="ECO:0007669"/>
    <property type="project" value="UniProtKB-KW"/>
</dbReference>
<dbReference type="PANTHER" id="PTHR10584:SF166">
    <property type="entry name" value="RIBOKINASE"/>
    <property type="match status" value="1"/>
</dbReference>
<geneLocation type="plasmid" evidence="4 5">
    <name>unnamed1</name>
</geneLocation>
<reference evidence="4 5" key="1">
    <citation type="submission" date="2023-08" db="EMBL/GenBank/DDBJ databases">
        <title>Pathogen: clinical or host-associated sample.</title>
        <authorList>
            <person name="Hergert J."/>
            <person name="Casey R."/>
            <person name="Wagner J."/>
            <person name="Young E.L."/>
            <person name="Oakeson K.F."/>
        </authorList>
    </citation>
    <scope>NUCLEOTIDE SEQUENCE [LARGE SCALE GENOMIC DNA]</scope>
    <source>
        <strain evidence="4 5">1760953</strain>
        <plasmid evidence="4 5">unnamed1</plasmid>
    </source>
</reference>
<dbReference type="Proteomes" id="UP001234585">
    <property type="component" value="Plasmid unnamed1"/>
</dbReference>
<protein>
    <submittedName>
        <fullName evidence="4">Carbohydrate kinase family protein</fullName>
    </submittedName>
</protein>
<evidence type="ECO:0000313" key="5">
    <source>
        <dbReference type="Proteomes" id="UP001234585"/>
    </source>
</evidence>
<dbReference type="Gene3D" id="3.40.1190.20">
    <property type="match status" value="1"/>
</dbReference>
<dbReference type="RefSeq" id="WP_306039693.1">
    <property type="nucleotide sequence ID" value="NZ_CP132303.1"/>
</dbReference>
<keyword evidence="5" id="KW-1185">Reference proteome</keyword>
<keyword evidence="2 4" id="KW-0418">Kinase</keyword>
<dbReference type="EMBL" id="CP132303">
    <property type="protein sequence ID" value="WLS00183.1"/>
    <property type="molecule type" value="Genomic_DNA"/>
</dbReference>
<dbReference type="GO" id="GO:0005829">
    <property type="term" value="C:cytosol"/>
    <property type="evidence" value="ECO:0007669"/>
    <property type="project" value="TreeGrafter"/>
</dbReference>
<dbReference type="AlphaFoldDB" id="A0AA50CT58"/>
<evidence type="ECO:0000256" key="2">
    <source>
        <dbReference type="ARBA" id="ARBA00022777"/>
    </source>
</evidence>
<dbReference type="InterPro" id="IPR011611">
    <property type="entry name" value="PfkB_dom"/>
</dbReference>
<dbReference type="SUPFAM" id="SSF53613">
    <property type="entry name" value="Ribokinase-like"/>
    <property type="match status" value="1"/>
</dbReference>
<keyword evidence="1" id="KW-0808">Transferase</keyword>
<feature type="domain" description="Carbohydrate kinase PfkB" evidence="3">
    <location>
        <begin position="12"/>
        <end position="319"/>
    </location>
</feature>
<organism evidence="4 5">
    <name type="scientific">Shinella sumterensis</name>
    <dbReference type="NCBI Taxonomy" id="1967501"/>
    <lineage>
        <taxon>Bacteria</taxon>
        <taxon>Pseudomonadati</taxon>
        <taxon>Pseudomonadota</taxon>
        <taxon>Alphaproteobacteria</taxon>
        <taxon>Hyphomicrobiales</taxon>
        <taxon>Rhizobiaceae</taxon>
        <taxon>Shinella</taxon>
    </lineage>
</organism>
<keyword evidence="4" id="KW-0614">Plasmid</keyword>